<evidence type="ECO:0000313" key="2">
    <source>
        <dbReference type="EMBL" id="MDC7694199.1"/>
    </source>
</evidence>
<dbReference type="Pfam" id="PF03594">
    <property type="entry name" value="BenE"/>
    <property type="match status" value="1"/>
</dbReference>
<keyword evidence="1" id="KW-1133">Transmembrane helix</keyword>
<keyword evidence="1" id="KW-0812">Transmembrane</keyword>
<keyword evidence="1" id="KW-0472">Membrane</keyword>
<feature type="transmembrane region" description="Helical" evidence="1">
    <location>
        <begin position="140"/>
        <end position="160"/>
    </location>
</feature>
<feature type="transmembrane region" description="Helical" evidence="1">
    <location>
        <begin position="46"/>
        <end position="67"/>
    </location>
</feature>
<feature type="transmembrane region" description="Helical" evidence="1">
    <location>
        <begin position="87"/>
        <end position="109"/>
    </location>
</feature>
<feature type="transmembrane region" description="Helical" evidence="1">
    <location>
        <begin position="246"/>
        <end position="268"/>
    </location>
</feature>
<feature type="transmembrane region" description="Helical" evidence="1">
    <location>
        <begin position="288"/>
        <end position="308"/>
    </location>
</feature>
<accession>A0ABT5IDH4</accession>
<dbReference type="InterPro" id="IPR004711">
    <property type="entry name" value="Benzoate_Transporter"/>
</dbReference>
<sequence>MAIRLPPLPSWSAAGIATFVGFGGTIPLVIQALTNVGATVEQAGSGVTVLCLGIALAGAALSFRYRIPVVLAWSTPGAALLAASTTHLSWAAATAVFAAAGIMMIVVGVTPLFGRLIARLPAAVASAMLAGVLLPFCLNLFRLSATHPVLIGGLLVVFLAARRKVPLYSLILVLGTAIAWTGLRGELHAPPPGAIFGTLLPEMPRADISTLISLSLPLFLVTLVSQNLPGLVVLRSAGYEPPAGPLIATTGLATLLAAPFGAHGVNLAAITASLCTSQDAHPDAGRRWLVAVIYAGLYLALALFAPALVRMFVSLPPAVIAAVTGLALIAPLISALETSLSTPDERDAAIVTFLATGSGVVFLGLGSAFWGLVAGGVALTMKRLLPRPAS</sequence>
<keyword evidence="3" id="KW-1185">Reference proteome</keyword>
<organism evidence="2 3">
    <name type="scientific">Asticcacaulis currens</name>
    <dbReference type="NCBI Taxonomy" id="2984210"/>
    <lineage>
        <taxon>Bacteria</taxon>
        <taxon>Pseudomonadati</taxon>
        <taxon>Pseudomonadota</taxon>
        <taxon>Alphaproteobacteria</taxon>
        <taxon>Caulobacterales</taxon>
        <taxon>Caulobacteraceae</taxon>
        <taxon>Asticcacaulis</taxon>
    </lineage>
</organism>
<proteinExistence type="predicted"/>
<dbReference type="Proteomes" id="UP001216595">
    <property type="component" value="Unassembled WGS sequence"/>
</dbReference>
<reference evidence="2 3" key="1">
    <citation type="submission" date="2023-01" db="EMBL/GenBank/DDBJ databases">
        <title>Novel species of the genus Asticcacaulis isolated from rivers.</title>
        <authorList>
            <person name="Lu H."/>
        </authorList>
    </citation>
    <scope>NUCLEOTIDE SEQUENCE [LARGE SCALE GENOMIC DNA]</scope>
    <source>
        <strain evidence="2 3">DXS10W</strain>
    </source>
</reference>
<dbReference type="EMBL" id="JAQQKW010000004">
    <property type="protein sequence ID" value="MDC7694199.1"/>
    <property type="molecule type" value="Genomic_DNA"/>
</dbReference>
<dbReference type="PANTHER" id="PTHR30199:SF0">
    <property type="entry name" value="INNER MEMBRANE PROTEIN YDCO"/>
    <property type="match status" value="1"/>
</dbReference>
<feature type="transmembrane region" description="Helical" evidence="1">
    <location>
        <begin position="315"/>
        <end position="336"/>
    </location>
</feature>
<feature type="transmembrane region" description="Helical" evidence="1">
    <location>
        <begin position="167"/>
        <end position="183"/>
    </location>
</feature>
<gene>
    <name evidence="2" type="ORF">PQU94_07870</name>
</gene>
<feature type="transmembrane region" description="Helical" evidence="1">
    <location>
        <begin position="116"/>
        <end position="134"/>
    </location>
</feature>
<name>A0ABT5IDH4_9CAUL</name>
<dbReference type="RefSeq" id="WP_272740919.1">
    <property type="nucleotide sequence ID" value="NZ_JAQQKW010000004.1"/>
</dbReference>
<comment type="caution">
    <text evidence="2">The sequence shown here is derived from an EMBL/GenBank/DDBJ whole genome shotgun (WGS) entry which is preliminary data.</text>
</comment>
<feature type="transmembrane region" description="Helical" evidence="1">
    <location>
        <begin position="348"/>
        <end position="381"/>
    </location>
</feature>
<dbReference type="PANTHER" id="PTHR30199">
    <property type="entry name" value="MFS FAMILY TRANSPORTER, PREDICTED SUBSTRATE BENZOATE"/>
    <property type="match status" value="1"/>
</dbReference>
<feature type="transmembrane region" description="Helical" evidence="1">
    <location>
        <begin position="12"/>
        <end position="34"/>
    </location>
</feature>
<dbReference type="NCBIfam" id="TIGR00843">
    <property type="entry name" value="benE"/>
    <property type="match status" value="1"/>
</dbReference>
<protein>
    <submittedName>
        <fullName evidence="2">Benzoate/H(+) symporter BenE family transporter</fullName>
    </submittedName>
</protein>
<evidence type="ECO:0000256" key="1">
    <source>
        <dbReference type="SAM" id="Phobius"/>
    </source>
</evidence>
<evidence type="ECO:0000313" key="3">
    <source>
        <dbReference type="Proteomes" id="UP001216595"/>
    </source>
</evidence>